<keyword evidence="2" id="KW-1185">Reference proteome</keyword>
<protein>
    <submittedName>
        <fullName evidence="1">Uncharacterized protein</fullName>
    </submittedName>
</protein>
<reference evidence="1 2" key="1">
    <citation type="submission" date="2023-01" db="EMBL/GenBank/DDBJ databases">
        <authorList>
            <person name="Whitehead M."/>
        </authorList>
    </citation>
    <scope>NUCLEOTIDE SEQUENCE [LARGE SCALE GENOMIC DNA]</scope>
</reference>
<sequence length="102" mass="11498">MRVAGCGISKDNGVRVRCQDRHIYSTNSNHSDHINAVEDDLVNVGDLDNEVNLETETNTETDTKDIGDYLIFIICNLVKMLAYFCKFNGCCVFLQNLICIAY</sequence>
<organism evidence="1 2">
    <name type="scientific">Macrosiphum euphorbiae</name>
    <name type="common">potato aphid</name>
    <dbReference type="NCBI Taxonomy" id="13131"/>
    <lineage>
        <taxon>Eukaryota</taxon>
        <taxon>Metazoa</taxon>
        <taxon>Ecdysozoa</taxon>
        <taxon>Arthropoda</taxon>
        <taxon>Hexapoda</taxon>
        <taxon>Insecta</taxon>
        <taxon>Pterygota</taxon>
        <taxon>Neoptera</taxon>
        <taxon>Paraneoptera</taxon>
        <taxon>Hemiptera</taxon>
        <taxon>Sternorrhyncha</taxon>
        <taxon>Aphidomorpha</taxon>
        <taxon>Aphidoidea</taxon>
        <taxon>Aphididae</taxon>
        <taxon>Macrosiphini</taxon>
        <taxon>Macrosiphum</taxon>
    </lineage>
</organism>
<proteinExistence type="predicted"/>
<evidence type="ECO:0000313" key="2">
    <source>
        <dbReference type="Proteomes" id="UP001160148"/>
    </source>
</evidence>
<comment type="caution">
    <text evidence="1">The sequence shown here is derived from an EMBL/GenBank/DDBJ whole genome shotgun (WGS) entry which is preliminary data.</text>
</comment>
<dbReference type="AlphaFoldDB" id="A0AAV0YDF2"/>
<dbReference type="Proteomes" id="UP001160148">
    <property type="component" value="Unassembled WGS sequence"/>
</dbReference>
<gene>
    <name evidence="1" type="ORF">MEUPH1_LOCUS30521</name>
</gene>
<dbReference type="EMBL" id="CARXXK010001672">
    <property type="protein sequence ID" value="CAI6377231.1"/>
    <property type="molecule type" value="Genomic_DNA"/>
</dbReference>
<accession>A0AAV0YDF2</accession>
<name>A0AAV0YDF2_9HEMI</name>
<evidence type="ECO:0000313" key="1">
    <source>
        <dbReference type="EMBL" id="CAI6377231.1"/>
    </source>
</evidence>